<organism evidence="2 3">
    <name type="scientific">Microbacterium gilvum</name>
    <dbReference type="NCBI Taxonomy" id="1336204"/>
    <lineage>
        <taxon>Bacteria</taxon>
        <taxon>Bacillati</taxon>
        <taxon>Actinomycetota</taxon>
        <taxon>Actinomycetes</taxon>
        <taxon>Micrococcales</taxon>
        <taxon>Microbacteriaceae</taxon>
        <taxon>Microbacterium</taxon>
    </lineage>
</organism>
<gene>
    <name evidence="2" type="ORF">GCM10023351_28390</name>
</gene>
<protein>
    <recommendedName>
        <fullName evidence="1">Haemin-degrading HemS/ChuX domain-containing protein</fullName>
    </recommendedName>
</protein>
<dbReference type="EMBL" id="BAABKO010000005">
    <property type="protein sequence ID" value="GAA4781581.1"/>
    <property type="molecule type" value="Genomic_DNA"/>
</dbReference>
<evidence type="ECO:0000259" key="1">
    <source>
        <dbReference type="Pfam" id="PF05171"/>
    </source>
</evidence>
<dbReference type="SUPFAM" id="SSF144064">
    <property type="entry name" value="Heme iron utilization protein-like"/>
    <property type="match status" value="1"/>
</dbReference>
<dbReference type="Pfam" id="PF05171">
    <property type="entry name" value="HemS"/>
    <property type="match status" value="1"/>
</dbReference>
<name>A0ABP9AIW9_9MICO</name>
<dbReference type="RefSeq" id="WP_345440449.1">
    <property type="nucleotide sequence ID" value="NZ_BAABKO010000005.1"/>
</dbReference>
<keyword evidence="3" id="KW-1185">Reference proteome</keyword>
<dbReference type="InterPro" id="IPR007845">
    <property type="entry name" value="HemS/ChuX_dom"/>
</dbReference>
<evidence type="ECO:0000313" key="3">
    <source>
        <dbReference type="Proteomes" id="UP001501645"/>
    </source>
</evidence>
<dbReference type="Proteomes" id="UP001501645">
    <property type="component" value="Unassembled WGS sequence"/>
</dbReference>
<dbReference type="InterPro" id="IPR053733">
    <property type="entry name" value="Heme_Transport_Util_sf"/>
</dbReference>
<accession>A0ABP9AIW9</accession>
<comment type="caution">
    <text evidence="2">The sequence shown here is derived from an EMBL/GenBank/DDBJ whole genome shotgun (WGS) entry which is preliminary data.</text>
</comment>
<sequence>MDAVDACGCAGDCPWGGPAPSGGPAALVLPALPLLEFALAVTGRPGVVMAQTGRYQPVTRPGEALAAPRGAIGLRVAEDRLRASVIVRGRGERMLRLASRGGEVVHTVRSLSPADALVIDSLDRPEARLGRSRPSARRGAASDGGDQLADLDAVIADGGAERRRRMAGAGRERAVSIDVGVIPEVLDHLCATELPLSAVVFADGAAQIADGAVQVVTGTAQGRVGAVLGSCTIDVDLAHVREALAVTSHGPHGPTSALELYAHDGSVLLLLTQLGIVAPGIHAAWQDIMESLPLAH</sequence>
<dbReference type="Gene3D" id="3.40.1570.10">
    <property type="entry name" value="HemS/ChuS/ChuX like domains"/>
    <property type="match status" value="1"/>
</dbReference>
<proteinExistence type="predicted"/>
<reference evidence="3" key="1">
    <citation type="journal article" date="2019" name="Int. J. Syst. Evol. Microbiol.">
        <title>The Global Catalogue of Microorganisms (GCM) 10K type strain sequencing project: providing services to taxonomists for standard genome sequencing and annotation.</title>
        <authorList>
            <consortium name="The Broad Institute Genomics Platform"/>
            <consortium name="The Broad Institute Genome Sequencing Center for Infectious Disease"/>
            <person name="Wu L."/>
            <person name="Ma J."/>
        </authorList>
    </citation>
    <scope>NUCLEOTIDE SEQUENCE [LARGE SCALE GENOMIC DNA]</scope>
    <source>
        <strain evidence="3">JCM 18537</strain>
    </source>
</reference>
<feature type="domain" description="Haemin-degrading HemS/ChuX" evidence="1">
    <location>
        <begin position="161"/>
        <end position="290"/>
    </location>
</feature>
<evidence type="ECO:0000313" key="2">
    <source>
        <dbReference type="EMBL" id="GAA4781581.1"/>
    </source>
</evidence>